<sequence length="867" mass="94216">MNTEHRKPLPGTALEYFDTREAVEAIQPGAYAKLPYTARVLAEQLVRRCDPGTLTESLAQIVHRKRDLDFPWYPARVVCHDILGQTALVDLAGLRDAIAERGGDPAKVNPVVPTQLIVDHSLAVEAPGFDPDAFDKNRAVEDRRNEDRFHFIDWCKTAFDNVDVIPAGNGIMHQINLEKMSPVIQARPDENGRRIAFPDTCVGTDSHTPHVDCLGVIAIGVGGLEAETVMLGRPTMMRLPEIVGVELTGKRQPGITATDIVLALTEFLRNAKVVSAYLEFFGAGARSLTIGDRATISNMTPEYGASAGMFAIDEQTIAYLKLTGRDPEQVELVETYAKTAGLWADDLASAEYDRVLRFDLSTVGRTMAGPSNPHRRLPTSALAERGIAGAWEETRGELPDGAVIIAAITSCTNTSNPRNVVAAGLVARKANQLGLTRKPWVKSSFAPGSRVARLYLEAAGLLPELEALGFGIVGYACTTCNGMSGALDPKIQQEIIDRDLYATAVLSGNRNFDGRIHPYAKQAFLASPPLVVAYAIAGTVRFDIERDALGTDADGHPVTLNDIWPSDAEIDAIVEQYVKPEQFQQIYTPMFALGVREQAESPLYDWRDMSTYIRRPPYWQGGLAAAPGLQGLRPLAVLGDNITTDHLSPSNAILPTSAAGEYLARMGLAEADFNSYATHRGDHLTAQRATLANPKLCNEMCRDEQGEVIQGSLARVEPDGEQMRMWEAIETYMSRGQPLCIIAGADYGQGSSRDWAAKGVRLAGVEAIVAEGFERIHRTNLVGMGVLPLQFKAGEDRHTYAIDGTETFDVVGAPAPQAELTVVMHRANGEQVEIPVTCRLDTAEEERVYTAGGVLQRFAQDFLAAAA</sequence>
<keyword evidence="6" id="KW-0411">Iron-sulfur</keyword>
<dbReference type="InterPro" id="IPR001030">
    <property type="entry name" value="Acoase/IPM_deHydtase_lsu_aba"/>
</dbReference>
<feature type="domain" description="Aconitase/3-isopropylmalate dehydratase large subunit alpha/beta/alpha" evidence="8">
    <location>
        <begin position="64"/>
        <end position="538"/>
    </location>
</feature>
<dbReference type="EMBL" id="NRRV01000027">
    <property type="protein sequence ID" value="MBK1631498.1"/>
    <property type="molecule type" value="Genomic_DNA"/>
</dbReference>
<organism evidence="10 11">
    <name type="scientific">Thiohalocapsa halophila</name>
    <dbReference type="NCBI Taxonomy" id="69359"/>
    <lineage>
        <taxon>Bacteria</taxon>
        <taxon>Pseudomonadati</taxon>
        <taxon>Pseudomonadota</taxon>
        <taxon>Gammaproteobacteria</taxon>
        <taxon>Chromatiales</taxon>
        <taxon>Chromatiaceae</taxon>
        <taxon>Thiohalocapsa</taxon>
    </lineage>
</organism>
<evidence type="ECO:0000259" key="9">
    <source>
        <dbReference type="Pfam" id="PF00694"/>
    </source>
</evidence>
<evidence type="ECO:0000313" key="11">
    <source>
        <dbReference type="Proteomes" id="UP000748752"/>
    </source>
</evidence>
<dbReference type="NCBIfam" id="NF009520">
    <property type="entry name" value="PRK12881.1"/>
    <property type="match status" value="1"/>
</dbReference>
<comment type="cofactor">
    <cofactor evidence="1">
        <name>[4Fe-4S] cluster</name>
        <dbReference type="ChEBI" id="CHEBI:49883"/>
    </cofactor>
</comment>
<comment type="caution">
    <text evidence="10">The sequence shown here is derived from an EMBL/GenBank/DDBJ whole genome shotgun (WGS) entry which is preliminary data.</text>
</comment>
<dbReference type="Gene3D" id="3.30.499.10">
    <property type="entry name" value="Aconitase, domain 3"/>
    <property type="match status" value="2"/>
</dbReference>
<dbReference type="InterPro" id="IPR015931">
    <property type="entry name" value="Acnase/IPM_dHydase_lsu_aba_1/3"/>
</dbReference>
<dbReference type="PANTHER" id="PTHR11670">
    <property type="entry name" value="ACONITASE/IRON-RESPONSIVE ELEMENT FAMILY MEMBER"/>
    <property type="match status" value="1"/>
</dbReference>
<dbReference type="InterPro" id="IPR000573">
    <property type="entry name" value="AconitaseA/IPMdHydase_ssu_swvl"/>
</dbReference>
<dbReference type="EC" id="4.2.1.3" evidence="3"/>
<evidence type="ECO:0000256" key="4">
    <source>
        <dbReference type="ARBA" id="ARBA00022723"/>
    </source>
</evidence>
<dbReference type="SUPFAM" id="SSF52016">
    <property type="entry name" value="LeuD/IlvD-like"/>
    <property type="match status" value="1"/>
</dbReference>
<evidence type="ECO:0000313" key="10">
    <source>
        <dbReference type="EMBL" id="MBK1631498.1"/>
    </source>
</evidence>
<protein>
    <recommendedName>
        <fullName evidence="3">aconitate hydratase</fullName>
        <ecNumber evidence="3">4.2.1.3</ecNumber>
    </recommendedName>
</protein>
<proteinExistence type="inferred from homology"/>
<evidence type="ECO:0000256" key="3">
    <source>
        <dbReference type="ARBA" id="ARBA00012926"/>
    </source>
</evidence>
<dbReference type="PRINTS" id="PR00415">
    <property type="entry name" value="ACONITASE"/>
</dbReference>
<evidence type="ECO:0000256" key="2">
    <source>
        <dbReference type="ARBA" id="ARBA00007185"/>
    </source>
</evidence>
<comment type="catalytic activity">
    <reaction evidence="7">
        <text>citrate = D-threo-isocitrate</text>
        <dbReference type="Rhea" id="RHEA:10336"/>
        <dbReference type="ChEBI" id="CHEBI:15562"/>
        <dbReference type="ChEBI" id="CHEBI:16947"/>
        <dbReference type="EC" id="4.2.1.3"/>
    </reaction>
</comment>
<evidence type="ECO:0000256" key="7">
    <source>
        <dbReference type="ARBA" id="ARBA00023501"/>
    </source>
</evidence>
<dbReference type="SUPFAM" id="SSF53732">
    <property type="entry name" value="Aconitase iron-sulfur domain"/>
    <property type="match status" value="1"/>
</dbReference>
<keyword evidence="4" id="KW-0479">Metal-binding</keyword>
<reference evidence="10 11" key="1">
    <citation type="journal article" date="2020" name="Microorganisms">
        <title>Osmotic Adaptation and Compatible Solute Biosynthesis of Phototrophic Bacteria as Revealed from Genome Analyses.</title>
        <authorList>
            <person name="Imhoff J.F."/>
            <person name="Rahn T."/>
            <person name="Kunzel S."/>
            <person name="Keller A."/>
            <person name="Neulinger S.C."/>
        </authorList>
    </citation>
    <scope>NUCLEOTIDE SEQUENCE [LARGE SCALE GENOMIC DNA]</scope>
    <source>
        <strain evidence="10 11">DSM 6210</strain>
    </source>
</reference>
<dbReference type="InterPro" id="IPR012708">
    <property type="entry name" value="2Me_IsoCit_deHydtase_FeS-dep"/>
</dbReference>
<dbReference type="Pfam" id="PF00330">
    <property type="entry name" value="Aconitase"/>
    <property type="match status" value="1"/>
</dbReference>
<dbReference type="Pfam" id="PF00694">
    <property type="entry name" value="Aconitase_C"/>
    <property type="match status" value="1"/>
</dbReference>
<dbReference type="NCBIfam" id="NF006757">
    <property type="entry name" value="PRK09277.1"/>
    <property type="match status" value="1"/>
</dbReference>
<dbReference type="Proteomes" id="UP000748752">
    <property type="component" value="Unassembled WGS sequence"/>
</dbReference>
<dbReference type="Gene3D" id="6.10.190.10">
    <property type="match status" value="1"/>
</dbReference>
<gene>
    <name evidence="10" type="primary">acnD</name>
    <name evidence="10" type="ORF">CKO31_12245</name>
</gene>
<dbReference type="Gene3D" id="3.20.19.10">
    <property type="entry name" value="Aconitase, domain 4"/>
    <property type="match status" value="1"/>
</dbReference>
<evidence type="ECO:0000256" key="1">
    <source>
        <dbReference type="ARBA" id="ARBA00001966"/>
    </source>
</evidence>
<dbReference type="InterPro" id="IPR006249">
    <property type="entry name" value="Aconitase/IRP2"/>
</dbReference>
<evidence type="ECO:0000256" key="6">
    <source>
        <dbReference type="ARBA" id="ARBA00023014"/>
    </source>
</evidence>
<name>A0ABS1CIG3_9GAMM</name>
<dbReference type="RefSeq" id="WP_200237837.1">
    <property type="nucleotide sequence ID" value="NZ_NRRV01000027.1"/>
</dbReference>
<dbReference type="InterPro" id="IPR015928">
    <property type="entry name" value="Aconitase/3IPM_dehydase_swvl"/>
</dbReference>
<evidence type="ECO:0000259" key="8">
    <source>
        <dbReference type="Pfam" id="PF00330"/>
    </source>
</evidence>
<comment type="similarity">
    <text evidence="2">Belongs to the aconitase/IPM isomerase family.</text>
</comment>
<keyword evidence="5" id="KW-0408">Iron</keyword>
<feature type="domain" description="Aconitase A/isopropylmalate dehydratase small subunit swivel" evidence="9">
    <location>
        <begin position="661"/>
        <end position="793"/>
    </location>
</feature>
<dbReference type="InterPro" id="IPR036008">
    <property type="entry name" value="Aconitase_4Fe-4S_dom"/>
</dbReference>
<keyword evidence="11" id="KW-1185">Reference proteome</keyword>
<accession>A0ABS1CIG3</accession>
<evidence type="ECO:0000256" key="5">
    <source>
        <dbReference type="ARBA" id="ARBA00023004"/>
    </source>
</evidence>
<dbReference type="NCBIfam" id="TIGR02333">
    <property type="entry name" value="2met_isocit_dHY"/>
    <property type="match status" value="1"/>
</dbReference>